<proteinExistence type="predicted"/>
<organism evidence="1">
    <name type="scientific">marine sediment metagenome</name>
    <dbReference type="NCBI Taxonomy" id="412755"/>
    <lineage>
        <taxon>unclassified sequences</taxon>
        <taxon>metagenomes</taxon>
        <taxon>ecological metagenomes</taxon>
    </lineage>
</organism>
<sequence>MAKITPIPSEVFTAQNQTTLINTINSLWDVQIDTVTQKRVIEALELQGIPNEWMDELTENIDFFLDNQMTPVMSD</sequence>
<accession>X1CBI7</accession>
<comment type="caution">
    <text evidence="1">The sequence shown here is derived from an EMBL/GenBank/DDBJ whole genome shotgun (WGS) entry which is preliminary data.</text>
</comment>
<dbReference type="EMBL" id="BART01020607">
    <property type="protein sequence ID" value="GAH04892.1"/>
    <property type="molecule type" value="Genomic_DNA"/>
</dbReference>
<gene>
    <name evidence="1" type="ORF">S01H4_38235</name>
</gene>
<evidence type="ECO:0000313" key="1">
    <source>
        <dbReference type="EMBL" id="GAH04892.1"/>
    </source>
</evidence>
<reference evidence="1" key="1">
    <citation type="journal article" date="2014" name="Front. Microbiol.">
        <title>High frequency of phylogenetically diverse reductive dehalogenase-homologous genes in deep subseafloor sedimentary metagenomes.</title>
        <authorList>
            <person name="Kawai M."/>
            <person name="Futagami T."/>
            <person name="Toyoda A."/>
            <person name="Takaki Y."/>
            <person name="Nishi S."/>
            <person name="Hori S."/>
            <person name="Arai W."/>
            <person name="Tsubouchi T."/>
            <person name="Morono Y."/>
            <person name="Uchiyama I."/>
            <person name="Ito T."/>
            <person name="Fujiyama A."/>
            <person name="Inagaki F."/>
            <person name="Takami H."/>
        </authorList>
    </citation>
    <scope>NUCLEOTIDE SEQUENCE</scope>
    <source>
        <strain evidence="1">Expedition CK06-06</strain>
    </source>
</reference>
<feature type="non-terminal residue" evidence="1">
    <location>
        <position position="75"/>
    </location>
</feature>
<name>X1CBI7_9ZZZZ</name>
<protein>
    <submittedName>
        <fullName evidence="1">Uncharacterized protein</fullName>
    </submittedName>
</protein>
<dbReference type="AlphaFoldDB" id="X1CBI7"/>